<evidence type="ECO:0000313" key="4">
    <source>
        <dbReference type="EMBL" id="CAE7733085.1"/>
    </source>
</evidence>
<evidence type="ECO:0000256" key="1">
    <source>
        <dbReference type="ARBA" id="ARBA00022737"/>
    </source>
</evidence>
<dbReference type="InterPro" id="IPR050745">
    <property type="entry name" value="Multifunctional_regulatory"/>
</dbReference>
<dbReference type="PANTHER" id="PTHR24189:SF50">
    <property type="entry name" value="ANKYRIN REPEAT AND SOCS BOX PROTEIN 2"/>
    <property type="match status" value="1"/>
</dbReference>
<dbReference type="EMBL" id="CAJNIZ010045883">
    <property type="protein sequence ID" value="CAE7733085.1"/>
    <property type="molecule type" value="Genomic_DNA"/>
</dbReference>
<reference evidence="4" key="1">
    <citation type="submission" date="2021-02" db="EMBL/GenBank/DDBJ databases">
        <authorList>
            <person name="Dougan E. K."/>
            <person name="Rhodes N."/>
            <person name="Thang M."/>
            <person name="Chan C."/>
        </authorList>
    </citation>
    <scope>NUCLEOTIDE SEQUENCE</scope>
</reference>
<dbReference type="Proteomes" id="UP000649617">
    <property type="component" value="Unassembled WGS sequence"/>
</dbReference>
<dbReference type="OrthoDB" id="195446at2759"/>
<dbReference type="InterPro" id="IPR036770">
    <property type="entry name" value="Ankyrin_rpt-contain_sf"/>
</dbReference>
<dbReference type="SMART" id="SM00248">
    <property type="entry name" value="ANK"/>
    <property type="match status" value="4"/>
</dbReference>
<keyword evidence="5" id="KW-1185">Reference proteome</keyword>
<dbReference type="InterPro" id="IPR011009">
    <property type="entry name" value="Kinase-like_dom_sf"/>
</dbReference>
<keyword evidence="2 3" id="KW-0040">ANK repeat</keyword>
<accession>A0A812XNU1</accession>
<proteinExistence type="predicted"/>
<name>A0A812XNU1_SYMPI</name>
<evidence type="ECO:0000313" key="5">
    <source>
        <dbReference type="Proteomes" id="UP000649617"/>
    </source>
</evidence>
<keyword evidence="1" id="KW-0677">Repeat</keyword>
<dbReference type="PROSITE" id="PS50088">
    <property type="entry name" value="ANK_REPEAT"/>
    <property type="match status" value="1"/>
</dbReference>
<evidence type="ECO:0000256" key="3">
    <source>
        <dbReference type="PROSITE-ProRule" id="PRU00023"/>
    </source>
</evidence>
<protein>
    <submittedName>
        <fullName evidence="4">Uncharacterized protein</fullName>
    </submittedName>
</protein>
<organism evidence="4 5">
    <name type="scientific">Symbiodinium pilosum</name>
    <name type="common">Dinoflagellate</name>
    <dbReference type="NCBI Taxonomy" id="2952"/>
    <lineage>
        <taxon>Eukaryota</taxon>
        <taxon>Sar</taxon>
        <taxon>Alveolata</taxon>
        <taxon>Dinophyceae</taxon>
        <taxon>Suessiales</taxon>
        <taxon>Symbiodiniaceae</taxon>
        <taxon>Symbiodinium</taxon>
    </lineage>
</organism>
<gene>
    <name evidence="4" type="ORF">SPIL2461_LOCUS21064</name>
</gene>
<feature type="repeat" description="ANK" evidence="3">
    <location>
        <begin position="1228"/>
        <end position="1260"/>
    </location>
</feature>
<feature type="non-terminal residue" evidence="4">
    <location>
        <position position="1578"/>
    </location>
</feature>
<dbReference type="PANTHER" id="PTHR24189">
    <property type="entry name" value="MYOTROPHIN"/>
    <property type="match status" value="1"/>
</dbReference>
<comment type="caution">
    <text evidence="4">The sequence shown here is derived from an EMBL/GenBank/DDBJ whole genome shotgun (WGS) entry which is preliminary data.</text>
</comment>
<dbReference type="InterPro" id="IPR002110">
    <property type="entry name" value="Ankyrin_rpt"/>
</dbReference>
<dbReference type="Pfam" id="PF12796">
    <property type="entry name" value="Ank_2"/>
    <property type="match status" value="1"/>
</dbReference>
<evidence type="ECO:0000256" key="2">
    <source>
        <dbReference type="ARBA" id="ARBA00023043"/>
    </source>
</evidence>
<dbReference type="Gene3D" id="1.25.40.20">
    <property type="entry name" value="Ankyrin repeat-containing domain"/>
    <property type="match status" value="1"/>
</dbReference>
<sequence length="1578" mass="176153">DPAESPDIQLDLEKLNAAAAEGYFLVDEEDQEKEGGTSDTHELIGDVDLLTDAQKKSFHMLKESSKYPQYKVKRVSLSFSGASVFFMTPIREGGVPMPASVLKFDSKECVEDEMKKTEDYRLLFGSTTPQVKDFYLVEGEDPSSVMQIDLCGGVFGLPEFAKAPPVHTFASILEAELAEVTMTVDIIPILNEALERRMYHFTMSDRNIKSLSLADSYKIVRFVGHGILNRAKEGAKRAAKSPALAAGFQKPVEIDDLDPNGTIIQELCGRKQTVRDMFQHFSGMESKLSEKFKRQVVVGLCHNDLHGGNLLVDSQGLVWLIDFATVESGKHVLMDLSKFLSACTFMYLQDSVNEKHIQSIAKILCTTPDATTDLPVSLLDELKEDPVAKLFFQILVRIRHCMCLFESGPGSPDNEAQANPVGIDEVHVELAKFFFAFFPGGTLQNVTSEDTDKMSRRHTFRYRPLRVVSPYAELQRVKKLRLLLPPCLCKGKLSRLRWLSTPLVIHQRNDYDCFAGKMGGAEGTTIEYVRGWRKAKVLWAKVSKVYKKFAPDMLTLELFCGRSLVIGDGGTGKTVLTKQLLAENVLWANFQEKDPKSKAKPKKVMVPIRVPLVDISRQMAEAPDMMLEADVVLDPIAVWMSRKYGADSSLSQLIVQVRQASQVDEAQEDEAPSVADGSEDILGLFILLDGLDEAATKRGMILEYLKSLLETEPCHFPMLTSRPGVLGFAEQEQLAFLGFVACFMGRLSLQNCLGLAESILKRAREPESRIQKLLEIIGNPSYAGLTGNPMCLTLLTHVLRKFHVEAFPVTHPDKEDSDDAILNKTSMYQRALKLMLHQADAALLGFEKFVSRDSEEDLKTVRKGAKSRQFFQSLSWQGQTRRKRTFTFEEAQACTNDQELFEAFKASLSGGRLPAFTVSDGPSGAEIQLAHLSFQELLAAEYATAILQHSHKVNHMEAYFNFLSSSSLAAHGRDRLAEQWWLVVWINVAEMLNEESFQLWCRQIANDERAKLKVGRISYNPGRSAPKGTDPYQPKEVPFPLYSWKVSWMDAKARRIKLQQNPRKLDSVLDEAHVLPDVPLGMSEVLPIEAAHWPCEGVAALACFAVNHSNWRMLKALLESGIHPGICNATCQSVHTRCLANPDWTGVHILEENKVDINYLRADCLLDQQVRAANRFEHKEAAQVQPPSPAARQMEDIKESLAGTLQEAYAGTLQVAPGMDCDMIHASSGISLLMCAAAGGRSDLVAALLQSRANVNSRSSENCTALHFALDCAWGQGANTSVQLLLEARADPNARCGVTPASDWIVTGTGIMSACIPCMACDNVKLDLLLKHGYDATAKSDFGLSLLLWASLANSHNENCAGMVQRLMDLKCSYTDNLDPCRQRAPKQECWGLGVYDMNFQTISPDLLSWMVFNFHVSEVAWQKLLESVDVNKSHITARFLGFLTFYSAPMMFASFKTPLILRGDITSVKELVAAGFDPNLPYMTFDKSCVARLAVKLIGNGCDCYPMHTPLMQYQLPIPAYHAIWNKALPDLHSDRKKWPKVIRAIEHIVRNQYKNKTWIDAWDDWLMSRRVQESHA</sequence>
<dbReference type="SUPFAM" id="SSF56112">
    <property type="entry name" value="Protein kinase-like (PK-like)"/>
    <property type="match status" value="1"/>
</dbReference>
<dbReference type="Gene3D" id="1.10.510.10">
    <property type="entry name" value="Transferase(Phosphotransferase) domain 1"/>
    <property type="match status" value="1"/>
</dbReference>
<dbReference type="SUPFAM" id="SSF48403">
    <property type="entry name" value="Ankyrin repeat"/>
    <property type="match status" value="1"/>
</dbReference>